<dbReference type="Pfam" id="PF01037">
    <property type="entry name" value="AsnC_trans_reg"/>
    <property type="match status" value="1"/>
</dbReference>
<dbReference type="PROSITE" id="PS50956">
    <property type="entry name" value="HTH_ASNC_2"/>
    <property type="match status" value="1"/>
</dbReference>
<reference evidence="5 6" key="1">
    <citation type="submission" date="2018-01" db="EMBL/GenBank/DDBJ databases">
        <title>The draft genome sequence of Cohaesibacter sp. H1304.</title>
        <authorList>
            <person name="Wang N.-N."/>
            <person name="Du Z.-J."/>
        </authorList>
    </citation>
    <scope>NUCLEOTIDE SEQUENCE [LARGE SCALE GENOMIC DNA]</scope>
    <source>
        <strain evidence="5 6">H1304</strain>
    </source>
</reference>
<proteinExistence type="predicted"/>
<dbReference type="RefSeq" id="WP_101536012.1">
    <property type="nucleotide sequence ID" value="NZ_JBFHIU010000001.1"/>
</dbReference>
<dbReference type="GO" id="GO:0005829">
    <property type="term" value="C:cytosol"/>
    <property type="evidence" value="ECO:0007669"/>
    <property type="project" value="TreeGrafter"/>
</dbReference>
<evidence type="ECO:0000313" key="6">
    <source>
        <dbReference type="Proteomes" id="UP000234881"/>
    </source>
</evidence>
<keyword evidence="2" id="KW-0238">DNA-binding</keyword>
<dbReference type="PANTHER" id="PTHR30154">
    <property type="entry name" value="LEUCINE-RESPONSIVE REGULATORY PROTEIN"/>
    <property type="match status" value="1"/>
</dbReference>
<keyword evidence="6" id="KW-1185">Reference proteome</keyword>
<dbReference type="SUPFAM" id="SSF46785">
    <property type="entry name" value="Winged helix' DNA-binding domain"/>
    <property type="match status" value="1"/>
</dbReference>
<dbReference type="InterPro" id="IPR000485">
    <property type="entry name" value="AsnC-type_HTH_dom"/>
</dbReference>
<evidence type="ECO:0000256" key="3">
    <source>
        <dbReference type="ARBA" id="ARBA00023163"/>
    </source>
</evidence>
<dbReference type="InterPro" id="IPR019887">
    <property type="entry name" value="Tscrpt_reg_AsnC/Lrp_C"/>
</dbReference>
<feature type="domain" description="HTH asnC-type" evidence="4">
    <location>
        <begin position="1"/>
        <end position="53"/>
    </location>
</feature>
<keyword evidence="3" id="KW-0804">Transcription</keyword>
<evidence type="ECO:0000256" key="2">
    <source>
        <dbReference type="ARBA" id="ARBA00023125"/>
    </source>
</evidence>
<protein>
    <recommendedName>
        <fullName evidence="4">HTH asnC-type domain-containing protein</fullName>
    </recommendedName>
</protein>
<evidence type="ECO:0000313" key="5">
    <source>
        <dbReference type="EMBL" id="PLW75112.1"/>
    </source>
</evidence>
<keyword evidence="1" id="KW-0805">Transcription regulation</keyword>
<dbReference type="Gene3D" id="1.10.10.10">
    <property type="entry name" value="Winged helix-like DNA-binding domain superfamily/Winged helix DNA-binding domain"/>
    <property type="match status" value="1"/>
</dbReference>
<dbReference type="GO" id="GO:0043200">
    <property type="term" value="P:response to amino acid"/>
    <property type="evidence" value="ECO:0007669"/>
    <property type="project" value="TreeGrafter"/>
</dbReference>
<dbReference type="Gene3D" id="3.30.70.920">
    <property type="match status" value="1"/>
</dbReference>
<dbReference type="InterPro" id="IPR019888">
    <property type="entry name" value="Tscrpt_reg_AsnC-like"/>
</dbReference>
<sequence length="137" mass="15881">MDAIDEKLLLLLESNSRASLKQLAASVDLSRTATSQRIRRLEDRGDIVSYTIQRPVKESRTWLFVSTHVPSCEQLSARIHAIREIRSMRSLAGEIDIMLEIETDRPERLNMIREELADWPEICTIVTAPMLKLHWQR</sequence>
<evidence type="ECO:0000256" key="1">
    <source>
        <dbReference type="ARBA" id="ARBA00023015"/>
    </source>
</evidence>
<comment type="caution">
    <text evidence="5">The sequence shown here is derived from an EMBL/GenBank/DDBJ whole genome shotgun (WGS) entry which is preliminary data.</text>
</comment>
<dbReference type="InterPro" id="IPR036390">
    <property type="entry name" value="WH_DNA-bd_sf"/>
</dbReference>
<dbReference type="GO" id="GO:0043565">
    <property type="term" value="F:sequence-specific DNA binding"/>
    <property type="evidence" value="ECO:0007669"/>
    <property type="project" value="InterPro"/>
</dbReference>
<gene>
    <name evidence="5" type="ORF">C0081_22785</name>
</gene>
<dbReference type="InterPro" id="IPR011008">
    <property type="entry name" value="Dimeric_a/b-barrel"/>
</dbReference>
<evidence type="ECO:0000259" key="4">
    <source>
        <dbReference type="PROSITE" id="PS50956"/>
    </source>
</evidence>
<organism evidence="5 6">
    <name type="scientific">Cohaesibacter celericrescens</name>
    <dbReference type="NCBI Taxonomy" id="2067669"/>
    <lineage>
        <taxon>Bacteria</taxon>
        <taxon>Pseudomonadati</taxon>
        <taxon>Pseudomonadota</taxon>
        <taxon>Alphaproteobacteria</taxon>
        <taxon>Hyphomicrobiales</taxon>
        <taxon>Cohaesibacteraceae</taxon>
    </lineage>
</organism>
<dbReference type="InterPro" id="IPR036388">
    <property type="entry name" value="WH-like_DNA-bd_sf"/>
</dbReference>
<name>A0A2N5XKU7_9HYPH</name>
<dbReference type="PRINTS" id="PR00033">
    <property type="entry name" value="HTHASNC"/>
</dbReference>
<dbReference type="SUPFAM" id="SSF54909">
    <property type="entry name" value="Dimeric alpha+beta barrel"/>
    <property type="match status" value="1"/>
</dbReference>
<dbReference type="PANTHER" id="PTHR30154:SF34">
    <property type="entry name" value="TRANSCRIPTIONAL REGULATOR AZLB"/>
    <property type="match status" value="1"/>
</dbReference>
<dbReference type="OrthoDB" id="9809462at2"/>
<dbReference type="AlphaFoldDB" id="A0A2N5XKU7"/>
<dbReference type="EMBL" id="PKUQ01000055">
    <property type="protein sequence ID" value="PLW75112.1"/>
    <property type="molecule type" value="Genomic_DNA"/>
</dbReference>
<dbReference type="Pfam" id="PF13404">
    <property type="entry name" value="HTH_AsnC-type"/>
    <property type="match status" value="1"/>
</dbReference>
<accession>A0A2N5XKU7</accession>
<dbReference type="Proteomes" id="UP000234881">
    <property type="component" value="Unassembled WGS sequence"/>
</dbReference>
<dbReference type="SMART" id="SM00344">
    <property type="entry name" value="HTH_ASNC"/>
    <property type="match status" value="1"/>
</dbReference>